<dbReference type="InterPro" id="IPR036910">
    <property type="entry name" value="HMG_box_dom_sf"/>
</dbReference>
<evidence type="ECO:0000259" key="4">
    <source>
        <dbReference type="PROSITE" id="PS50118"/>
    </source>
</evidence>
<proteinExistence type="predicted"/>
<accession>A0A7S3L7R7</accession>
<organism evidence="5">
    <name type="scientific">Amphora coffeiformis</name>
    <dbReference type="NCBI Taxonomy" id="265554"/>
    <lineage>
        <taxon>Eukaryota</taxon>
        <taxon>Sar</taxon>
        <taxon>Stramenopiles</taxon>
        <taxon>Ochrophyta</taxon>
        <taxon>Bacillariophyta</taxon>
        <taxon>Bacillariophyceae</taxon>
        <taxon>Bacillariophycidae</taxon>
        <taxon>Thalassiophysales</taxon>
        <taxon>Catenulaceae</taxon>
        <taxon>Amphora</taxon>
    </lineage>
</organism>
<dbReference type="EMBL" id="HBIM01014730">
    <property type="protein sequence ID" value="CAE0414478.1"/>
    <property type="molecule type" value="Transcribed_RNA"/>
</dbReference>
<evidence type="ECO:0000256" key="1">
    <source>
        <dbReference type="ARBA" id="ARBA00023125"/>
    </source>
</evidence>
<feature type="domain" description="HMG box" evidence="4">
    <location>
        <begin position="75"/>
        <end position="177"/>
    </location>
</feature>
<evidence type="ECO:0000256" key="2">
    <source>
        <dbReference type="PROSITE-ProRule" id="PRU00267"/>
    </source>
</evidence>
<dbReference type="AlphaFoldDB" id="A0A7S3L7R7"/>
<feature type="compositionally biased region" description="Basic and acidic residues" evidence="3">
    <location>
        <begin position="180"/>
        <end position="190"/>
    </location>
</feature>
<dbReference type="GO" id="GO:0003677">
    <property type="term" value="F:DNA binding"/>
    <property type="evidence" value="ECO:0007669"/>
    <property type="project" value="UniProtKB-UniRule"/>
</dbReference>
<dbReference type="PROSITE" id="PS50118">
    <property type="entry name" value="HMG_BOX_2"/>
    <property type="match status" value="1"/>
</dbReference>
<feature type="compositionally biased region" description="Low complexity" evidence="3">
    <location>
        <begin position="368"/>
        <end position="377"/>
    </location>
</feature>
<feature type="compositionally biased region" description="Low complexity" evidence="3">
    <location>
        <begin position="456"/>
        <end position="474"/>
    </location>
</feature>
<name>A0A7S3L7R7_9STRA</name>
<dbReference type="SUPFAM" id="SSF47095">
    <property type="entry name" value="HMG-box"/>
    <property type="match status" value="1"/>
</dbReference>
<feature type="compositionally biased region" description="Polar residues" evidence="3">
    <location>
        <begin position="321"/>
        <end position="332"/>
    </location>
</feature>
<feature type="compositionally biased region" description="Basic and acidic residues" evidence="3">
    <location>
        <begin position="108"/>
        <end position="124"/>
    </location>
</feature>
<feature type="region of interest" description="Disordered" evidence="3">
    <location>
        <begin position="456"/>
        <end position="510"/>
    </location>
</feature>
<protein>
    <recommendedName>
        <fullName evidence="4">HMG box domain-containing protein</fullName>
    </recommendedName>
</protein>
<keyword evidence="2" id="KW-0539">Nucleus</keyword>
<dbReference type="Pfam" id="PF00505">
    <property type="entry name" value="HMG_box"/>
    <property type="match status" value="1"/>
</dbReference>
<feature type="region of interest" description="Disordered" evidence="3">
    <location>
        <begin position="236"/>
        <end position="271"/>
    </location>
</feature>
<feature type="DNA-binding region" description="HMG box" evidence="2">
    <location>
        <begin position="75"/>
        <end position="177"/>
    </location>
</feature>
<feature type="compositionally biased region" description="Basic and acidic residues" evidence="3">
    <location>
        <begin position="87"/>
        <end position="99"/>
    </location>
</feature>
<feature type="region of interest" description="Disordered" evidence="3">
    <location>
        <begin position="1"/>
        <end position="126"/>
    </location>
</feature>
<dbReference type="PANTHER" id="PTHR48112">
    <property type="entry name" value="HIGH MOBILITY GROUP PROTEIN DSP1"/>
    <property type="match status" value="1"/>
</dbReference>
<reference evidence="5" key="1">
    <citation type="submission" date="2021-01" db="EMBL/GenBank/DDBJ databases">
        <authorList>
            <person name="Corre E."/>
            <person name="Pelletier E."/>
            <person name="Niang G."/>
            <person name="Scheremetjew M."/>
            <person name="Finn R."/>
            <person name="Kale V."/>
            <person name="Holt S."/>
            <person name="Cochrane G."/>
            <person name="Meng A."/>
            <person name="Brown T."/>
            <person name="Cohen L."/>
        </authorList>
    </citation>
    <scope>NUCLEOTIDE SEQUENCE</scope>
    <source>
        <strain evidence="5">CCMP127</strain>
    </source>
</reference>
<gene>
    <name evidence="5" type="ORF">ACOF00016_LOCUS11720</name>
</gene>
<sequence>MNTQPDTPDKVVAANCAPVNTARDREKIESEKVESEKVDSSSGEAMNTPNTPEAPPPKKKRKSPEKPWKKPADMPKRPLSGYNLFFQDEKNRLKAERSKKGFAAKKSQAKEEEGDESVKTESGSKRRHVAVSGIGFANLAKTVAAKWKSLDAETRAPYEERAAVDKARYDKEVAAWREKQKEKKAREKAAKNQATLPQFSRQGAYLPDIPLAPSDQSIASLSAIDHPTDWFQTSHDHAHDPNIPPHIQMTEDPSRAYGLSAGRNSPPLHSYGGQQGLYNQPMMSPIDETNSPIGPSYGFNQFHNQPGVMPGPRSQIPPFPGTQSSYSHNNPTAFGGGNASYRLSPRRSGSFMSGPSTGGQDWGRSDHQMQQSPMQQQAFMETHDPFSIDEGHPHHQQRQTMYPSQYYTNQFYDSYQQQALRGESFHNTQNAQYPYQQHPPQGGRSFYNTQHEQYNPQMQQPPAASMQQQQPNQPAEFFGLDDPTMEYITRLRENDNSGDGTSRGNFPGDP</sequence>
<dbReference type="GO" id="GO:0005634">
    <property type="term" value="C:nucleus"/>
    <property type="evidence" value="ECO:0007669"/>
    <property type="project" value="UniProtKB-UniRule"/>
</dbReference>
<evidence type="ECO:0000313" key="5">
    <source>
        <dbReference type="EMBL" id="CAE0414478.1"/>
    </source>
</evidence>
<keyword evidence="1 2" id="KW-0238">DNA-binding</keyword>
<feature type="region of interest" description="Disordered" evidence="3">
    <location>
        <begin position="180"/>
        <end position="212"/>
    </location>
</feature>
<evidence type="ECO:0000256" key="3">
    <source>
        <dbReference type="SAM" id="MobiDB-lite"/>
    </source>
</evidence>
<feature type="compositionally biased region" description="Basic and acidic residues" evidence="3">
    <location>
        <begin position="64"/>
        <end position="76"/>
    </location>
</feature>
<dbReference type="InterPro" id="IPR009071">
    <property type="entry name" value="HMG_box_dom"/>
</dbReference>
<dbReference type="Gene3D" id="1.10.30.10">
    <property type="entry name" value="High mobility group box domain"/>
    <property type="match status" value="1"/>
</dbReference>
<feature type="region of interest" description="Disordered" evidence="3">
    <location>
        <begin position="318"/>
        <end position="377"/>
    </location>
</feature>
<dbReference type="SMART" id="SM00398">
    <property type="entry name" value="HMG"/>
    <property type="match status" value="1"/>
</dbReference>
<dbReference type="InterPro" id="IPR050342">
    <property type="entry name" value="HMGB"/>
</dbReference>
<feature type="compositionally biased region" description="Basic and acidic residues" evidence="3">
    <location>
        <begin position="22"/>
        <end position="39"/>
    </location>
</feature>